<keyword evidence="2" id="KW-1185">Reference proteome</keyword>
<protein>
    <submittedName>
        <fullName evidence="1">Uncharacterized protein</fullName>
    </submittedName>
</protein>
<evidence type="ECO:0000313" key="2">
    <source>
        <dbReference type="Proteomes" id="UP001396334"/>
    </source>
</evidence>
<evidence type="ECO:0000313" key="1">
    <source>
        <dbReference type="EMBL" id="KAK9046130.1"/>
    </source>
</evidence>
<reference evidence="1 2" key="1">
    <citation type="journal article" date="2024" name="G3 (Bethesda)">
        <title>Genome assembly of Hibiscus sabdariffa L. provides insights into metabolisms of medicinal natural products.</title>
        <authorList>
            <person name="Kim T."/>
        </authorList>
    </citation>
    <scope>NUCLEOTIDE SEQUENCE [LARGE SCALE GENOMIC DNA]</scope>
    <source>
        <strain evidence="1">TK-2024</strain>
        <tissue evidence="1">Old leaves</tissue>
    </source>
</reference>
<sequence>MFMSFPLKEWVLANIIPHGSCSRGDPEWPIRFVVLCWLLWKRRSGLLLDAGYVDRGDLVAHGLKLAAEFIEGMKGAGVETFAEPPLEAVAALLHDLSGL</sequence>
<name>A0ABR2U905_9ROSI</name>
<dbReference type="EMBL" id="JBBPBN010000001">
    <property type="protein sequence ID" value="KAK9046130.1"/>
    <property type="molecule type" value="Genomic_DNA"/>
</dbReference>
<accession>A0ABR2U905</accession>
<gene>
    <name evidence="1" type="ORF">V6N11_052030</name>
</gene>
<dbReference type="Proteomes" id="UP001396334">
    <property type="component" value="Unassembled WGS sequence"/>
</dbReference>
<proteinExistence type="predicted"/>
<comment type="caution">
    <text evidence="1">The sequence shown here is derived from an EMBL/GenBank/DDBJ whole genome shotgun (WGS) entry which is preliminary data.</text>
</comment>
<organism evidence="1 2">
    <name type="scientific">Hibiscus sabdariffa</name>
    <name type="common">roselle</name>
    <dbReference type="NCBI Taxonomy" id="183260"/>
    <lineage>
        <taxon>Eukaryota</taxon>
        <taxon>Viridiplantae</taxon>
        <taxon>Streptophyta</taxon>
        <taxon>Embryophyta</taxon>
        <taxon>Tracheophyta</taxon>
        <taxon>Spermatophyta</taxon>
        <taxon>Magnoliopsida</taxon>
        <taxon>eudicotyledons</taxon>
        <taxon>Gunneridae</taxon>
        <taxon>Pentapetalae</taxon>
        <taxon>rosids</taxon>
        <taxon>malvids</taxon>
        <taxon>Malvales</taxon>
        <taxon>Malvaceae</taxon>
        <taxon>Malvoideae</taxon>
        <taxon>Hibiscus</taxon>
    </lineage>
</organism>